<name>A0AAV3Z4G5_9GAST</name>
<dbReference type="PROSITE" id="PS51013">
    <property type="entry name" value="PANNEXIN"/>
    <property type="match status" value="1"/>
</dbReference>
<dbReference type="Proteomes" id="UP000735302">
    <property type="component" value="Unassembled WGS sequence"/>
</dbReference>
<evidence type="ECO:0000256" key="9">
    <source>
        <dbReference type="RuleBase" id="RU010713"/>
    </source>
</evidence>
<evidence type="ECO:0000256" key="10">
    <source>
        <dbReference type="SAM" id="MobiDB-lite"/>
    </source>
</evidence>
<keyword evidence="5 9" id="KW-1133">Transmembrane helix</keyword>
<evidence type="ECO:0000256" key="1">
    <source>
        <dbReference type="ARBA" id="ARBA00004651"/>
    </source>
</evidence>
<evidence type="ECO:0000256" key="6">
    <source>
        <dbReference type="ARBA" id="ARBA00023065"/>
    </source>
</evidence>
<feature type="compositionally biased region" description="Basic residues" evidence="10">
    <location>
        <begin position="244"/>
        <end position="291"/>
    </location>
</feature>
<organism evidence="11 12">
    <name type="scientific">Plakobranchus ocellatus</name>
    <dbReference type="NCBI Taxonomy" id="259542"/>
    <lineage>
        <taxon>Eukaryota</taxon>
        <taxon>Metazoa</taxon>
        <taxon>Spiralia</taxon>
        <taxon>Lophotrochozoa</taxon>
        <taxon>Mollusca</taxon>
        <taxon>Gastropoda</taxon>
        <taxon>Heterobranchia</taxon>
        <taxon>Euthyneura</taxon>
        <taxon>Panpulmonata</taxon>
        <taxon>Sacoglossa</taxon>
        <taxon>Placobranchoidea</taxon>
        <taxon>Plakobranchidae</taxon>
        <taxon>Plakobranchus</taxon>
    </lineage>
</organism>
<evidence type="ECO:0000256" key="8">
    <source>
        <dbReference type="ARBA" id="ARBA00023303"/>
    </source>
</evidence>
<dbReference type="GO" id="GO:0034220">
    <property type="term" value="P:monoatomic ion transmembrane transport"/>
    <property type="evidence" value="ECO:0007669"/>
    <property type="project" value="UniProtKB-KW"/>
</dbReference>
<evidence type="ECO:0000256" key="3">
    <source>
        <dbReference type="ARBA" id="ARBA00022475"/>
    </source>
</evidence>
<dbReference type="PRINTS" id="PR01262">
    <property type="entry name" value="INNEXIN"/>
</dbReference>
<keyword evidence="12" id="KW-1185">Reference proteome</keyword>
<feature type="transmembrane region" description="Helical" evidence="9">
    <location>
        <begin position="683"/>
        <end position="711"/>
    </location>
</feature>
<dbReference type="AlphaFoldDB" id="A0AAV3Z4G5"/>
<dbReference type="Pfam" id="PF00876">
    <property type="entry name" value="Innexin"/>
    <property type="match status" value="2"/>
</dbReference>
<keyword evidence="7 9" id="KW-0472">Membrane</keyword>
<evidence type="ECO:0000256" key="4">
    <source>
        <dbReference type="ARBA" id="ARBA00022692"/>
    </source>
</evidence>
<evidence type="ECO:0000313" key="12">
    <source>
        <dbReference type="Proteomes" id="UP000735302"/>
    </source>
</evidence>
<comment type="similarity">
    <text evidence="9">Belongs to the pannexin family.</text>
</comment>
<feature type="transmembrane region" description="Helical" evidence="9">
    <location>
        <begin position="597"/>
        <end position="617"/>
    </location>
</feature>
<evidence type="ECO:0000256" key="2">
    <source>
        <dbReference type="ARBA" id="ARBA00022448"/>
    </source>
</evidence>
<proteinExistence type="inferred from homology"/>
<keyword evidence="8 9" id="KW-0407">Ion channel</keyword>
<evidence type="ECO:0000256" key="5">
    <source>
        <dbReference type="ARBA" id="ARBA00022989"/>
    </source>
</evidence>
<dbReference type="InterPro" id="IPR000990">
    <property type="entry name" value="Innexin"/>
</dbReference>
<gene>
    <name evidence="9" type="primary">inx</name>
    <name evidence="11" type="ORF">PoB_001602000</name>
</gene>
<comment type="caution">
    <text evidence="9">Lacks conserved residue(s) required for the propagation of feature annotation.</text>
</comment>
<dbReference type="PANTHER" id="PTHR11893:SF36">
    <property type="entry name" value="INNEXIN-5"/>
    <property type="match status" value="1"/>
</dbReference>
<keyword evidence="2 9" id="KW-0813">Transport</keyword>
<reference evidence="11 12" key="1">
    <citation type="journal article" date="2021" name="Elife">
        <title>Chloroplast acquisition without the gene transfer in kleptoplastic sea slugs, Plakobranchus ocellatus.</title>
        <authorList>
            <person name="Maeda T."/>
            <person name="Takahashi S."/>
            <person name="Yoshida T."/>
            <person name="Shimamura S."/>
            <person name="Takaki Y."/>
            <person name="Nagai Y."/>
            <person name="Toyoda A."/>
            <person name="Suzuki Y."/>
            <person name="Arimoto A."/>
            <person name="Ishii H."/>
            <person name="Satoh N."/>
            <person name="Nishiyama T."/>
            <person name="Hasebe M."/>
            <person name="Maruyama T."/>
            <person name="Minagawa J."/>
            <person name="Obokata J."/>
            <person name="Shigenobu S."/>
        </authorList>
    </citation>
    <scope>NUCLEOTIDE SEQUENCE [LARGE SCALE GENOMIC DNA]</scope>
</reference>
<keyword evidence="6 9" id="KW-0406">Ion transport</keyword>
<dbReference type="EMBL" id="BLXT01001936">
    <property type="protein sequence ID" value="GFN89514.1"/>
    <property type="molecule type" value="Genomic_DNA"/>
</dbReference>
<dbReference type="PANTHER" id="PTHR11893">
    <property type="entry name" value="INNEXIN"/>
    <property type="match status" value="1"/>
</dbReference>
<protein>
    <recommendedName>
        <fullName evidence="9">Innexin</fullName>
    </recommendedName>
</protein>
<accession>A0AAV3Z4G5</accession>
<comment type="function">
    <text evidence="9">Structural component of the gap junctions.</text>
</comment>
<keyword evidence="4 9" id="KW-0812">Transmembrane</keyword>
<dbReference type="GO" id="GO:0005921">
    <property type="term" value="C:gap junction"/>
    <property type="evidence" value="ECO:0007669"/>
    <property type="project" value="UniProtKB-UniRule"/>
</dbReference>
<keyword evidence="3" id="KW-1003">Cell membrane</keyword>
<evidence type="ECO:0000313" key="11">
    <source>
        <dbReference type="EMBL" id="GFN89514.1"/>
    </source>
</evidence>
<comment type="subcellular location">
    <subcellularLocation>
        <location evidence="1 9">Cell membrane</location>
        <topology evidence="1 9">Multi-pass membrane protein</topology>
    </subcellularLocation>
</comment>
<evidence type="ECO:0000256" key="7">
    <source>
        <dbReference type="ARBA" id="ARBA00023136"/>
    </source>
</evidence>
<feature type="compositionally biased region" description="Gly residues" evidence="10">
    <location>
        <begin position="299"/>
        <end position="322"/>
    </location>
</feature>
<sequence length="796" mass="91867">MKQQKNEAATTPSTRQRLRRWARLGRFRVGLVWPVFDNFRWCRPISSPDDYKDSEVCKVCALYEAWTGDGGKRSVKDRVPGGFDNIEGECVPASDKDNRDQSSVEPAALDVLGGCSSRDESDSDQNDCCQLEYDLEDDDEVVESSDNDDIEDGVRILFSNTLTQNNESANGYVCVQRQNPFYENIALVKSNVDNRVGYKNDKNSHKGNGVSHEHNNYTNEEPQDNNNLEKGGAEDDFDDSSMQHARHAHHASKAHHTRSHQHHSRNRHAHHHHMHHRHQHMHGGAGGHHHRAAYDQRGDGGGGAGGHGGGGGGHGGGHIGGGGEDDHEPGKFEEITGIAIQGEGLDSVLGSFATYARLKGRYDDDWIDRLNHLYTTIILIIFTIVVSTKQYVGEPIHCWCPAQFEESHVDYTNNVCWVSNTFFVHFKDDPPRDWKLPYESEIQYYQWVPMILLFQALLFKVAYTNNVCWVANTFYVPFDDTLPRGPQRPVKAEIEYYQWVPMILLFMALMFKVPCILWRILTASAGVNLDKIVTLAAETAYVAPDDRDRTIKHIVRYMDRWIENAREYRSGCFIRLRQQISKYCCIVWGKRYGNYLVTLYMFIKLLYLGNAIGQLFILNEFLGTNFNVYGFEVMDHLARGESWSESPRFPRITHCFFKIRQLSNVHDYTVQCVLPINLFNEKIFIFIWFWLVFVATLSSFNFLIWIYTMIFRQHRLRYLKKFLRINDCYKSELDKKMAVKFCEQYLRQDGIFVLRLVGKNANDVLVSELILQLWNHYRNKPLFRHANQISDDNSNV</sequence>
<dbReference type="GO" id="GO:0005886">
    <property type="term" value="C:plasma membrane"/>
    <property type="evidence" value="ECO:0007669"/>
    <property type="project" value="UniProtKB-SubCell"/>
</dbReference>
<comment type="caution">
    <text evidence="11">The sequence shown here is derived from an EMBL/GenBank/DDBJ whole genome shotgun (WGS) entry which is preliminary data.</text>
</comment>
<feature type="transmembrane region" description="Helical" evidence="9">
    <location>
        <begin position="496"/>
        <end position="521"/>
    </location>
</feature>
<feature type="compositionally biased region" description="Polar residues" evidence="10">
    <location>
        <begin position="216"/>
        <end position="228"/>
    </location>
</feature>
<feature type="region of interest" description="Disordered" evidence="10">
    <location>
        <begin position="196"/>
        <end position="330"/>
    </location>
</feature>